<evidence type="ECO:0000313" key="3">
    <source>
        <dbReference type="EMBL" id="OGF82903.1"/>
    </source>
</evidence>
<evidence type="ECO:0000256" key="1">
    <source>
        <dbReference type="SAM" id="MobiDB-lite"/>
    </source>
</evidence>
<feature type="region of interest" description="Disordered" evidence="1">
    <location>
        <begin position="50"/>
        <end position="98"/>
    </location>
</feature>
<evidence type="ECO:0008006" key="5">
    <source>
        <dbReference type="Google" id="ProtNLM"/>
    </source>
</evidence>
<feature type="compositionally biased region" description="Basic and acidic residues" evidence="1">
    <location>
        <begin position="50"/>
        <end position="61"/>
    </location>
</feature>
<feature type="signal peptide" evidence="2">
    <location>
        <begin position="1"/>
        <end position="34"/>
    </location>
</feature>
<proteinExistence type="predicted"/>
<comment type="caution">
    <text evidence="3">The sequence shown here is derived from an EMBL/GenBank/DDBJ whole genome shotgun (WGS) entry which is preliminary data.</text>
</comment>
<feature type="chain" id="PRO_5009522294" description="Ig-like domain-containing protein" evidence="2">
    <location>
        <begin position="35"/>
        <end position="449"/>
    </location>
</feature>
<gene>
    <name evidence="3" type="ORF">A2924_00550</name>
</gene>
<keyword evidence="2" id="KW-0732">Signal</keyword>
<sequence>MFSFFDKIFSAITTGIISVAVSLGLMSAPPPPQAQTPMDPPAVIQEEVADEKAAVPKEELKQQLPAPSTYSKPSETPKPAAKETPASTSVQPLPSPPTSPTTIYVPVYLPNPAPAPSPTPPSVAITTKPEIARFESNKSVATIDDEITLTWEAKNAITCAISETDGISIPFTGRLPSGSLTIKLTETGNLKIPSFKYYAICADKDWNTTVKTLTIAVSPKLEIKNAYACKTDLQTDYMLYDLLQNGNIDGRIQIRIYLGGVNEQPVGSPELIIKTSDPSQDKTFKGGANTNCGYSYGEYNFYTIKAGVFPITFSIPLWNFSKTIIINVKLPEKPIVGSMGITVSTPEKETDYSISEIGNFSSAPTIKYWFQSSKPNYQYSLSAWCADSDTAFVKIDTDSHLEKDGLYYYRGYFLTGNQFLGATTCKFIHSADSLMTVFSESDPVVLNVE</sequence>
<evidence type="ECO:0000313" key="4">
    <source>
        <dbReference type="Proteomes" id="UP000178046"/>
    </source>
</evidence>
<dbReference type="AlphaFoldDB" id="A0A1F5X4V5"/>
<accession>A0A1F5X4V5</accession>
<evidence type="ECO:0000256" key="2">
    <source>
        <dbReference type="SAM" id="SignalP"/>
    </source>
</evidence>
<dbReference type="EMBL" id="MFIA01000011">
    <property type="protein sequence ID" value="OGF82903.1"/>
    <property type="molecule type" value="Genomic_DNA"/>
</dbReference>
<feature type="compositionally biased region" description="Polar residues" evidence="1">
    <location>
        <begin position="65"/>
        <end position="74"/>
    </location>
</feature>
<name>A0A1F5X4V5_9BACT</name>
<organism evidence="3 4">
    <name type="scientific">Candidatus Giovannonibacteria bacterium RIFCSPLOWO2_01_FULL_44_16</name>
    <dbReference type="NCBI Taxonomy" id="1798348"/>
    <lineage>
        <taxon>Bacteria</taxon>
        <taxon>Candidatus Giovannoniibacteriota</taxon>
    </lineage>
</organism>
<protein>
    <recommendedName>
        <fullName evidence="5">Ig-like domain-containing protein</fullName>
    </recommendedName>
</protein>
<reference evidence="3 4" key="1">
    <citation type="journal article" date="2016" name="Nat. Commun.">
        <title>Thousands of microbial genomes shed light on interconnected biogeochemical processes in an aquifer system.</title>
        <authorList>
            <person name="Anantharaman K."/>
            <person name="Brown C.T."/>
            <person name="Hug L.A."/>
            <person name="Sharon I."/>
            <person name="Castelle C.J."/>
            <person name="Probst A.J."/>
            <person name="Thomas B.C."/>
            <person name="Singh A."/>
            <person name="Wilkins M.J."/>
            <person name="Karaoz U."/>
            <person name="Brodie E.L."/>
            <person name="Williams K.H."/>
            <person name="Hubbard S.S."/>
            <person name="Banfield J.F."/>
        </authorList>
    </citation>
    <scope>NUCLEOTIDE SEQUENCE [LARGE SCALE GENOMIC DNA]</scope>
</reference>
<dbReference type="Proteomes" id="UP000178046">
    <property type="component" value="Unassembled WGS sequence"/>
</dbReference>